<dbReference type="GO" id="GO:0000166">
    <property type="term" value="F:nucleotide binding"/>
    <property type="evidence" value="ECO:0007669"/>
    <property type="project" value="InterPro"/>
</dbReference>
<name>A0AAV4NJB1_CAEEX</name>
<evidence type="ECO:0000313" key="1">
    <source>
        <dbReference type="EMBL" id="GIX84850.1"/>
    </source>
</evidence>
<sequence length="190" mass="22020">MAECFAFGTTGFGYDSVTPYIEREADGDPAHHAVMQFLDKHDVDIDYCENRYQKIFEIPFDRNFNKFHLIEYIRNCIKISHSVIRKTPVRFNEIFPKIFEVLHQLLKLLRIYRTPYKTSKEFISTFSLIELPTSAADEQQRISRVINVHVVRAIRELGLNSCHKRHLHLKSSITKRCGLGTSCGLALGCN</sequence>
<gene>
    <name evidence="1" type="ORF">CEXT_227801</name>
</gene>
<protein>
    <submittedName>
        <fullName evidence="1">Uncharacterized protein</fullName>
    </submittedName>
</protein>
<dbReference type="EMBL" id="BPLR01021006">
    <property type="protein sequence ID" value="GIX84850.1"/>
    <property type="molecule type" value="Genomic_DNA"/>
</dbReference>
<dbReference type="AlphaFoldDB" id="A0AAV4NJB1"/>
<dbReference type="SUPFAM" id="SSF81660">
    <property type="entry name" value="Metal cation-transporting ATPase, ATP-binding domain N"/>
    <property type="match status" value="1"/>
</dbReference>
<comment type="caution">
    <text evidence="1">The sequence shown here is derived from an EMBL/GenBank/DDBJ whole genome shotgun (WGS) entry which is preliminary data.</text>
</comment>
<evidence type="ECO:0000313" key="2">
    <source>
        <dbReference type="Proteomes" id="UP001054945"/>
    </source>
</evidence>
<organism evidence="1 2">
    <name type="scientific">Caerostris extrusa</name>
    <name type="common">Bark spider</name>
    <name type="synonym">Caerostris bankana</name>
    <dbReference type="NCBI Taxonomy" id="172846"/>
    <lineage>
        <taxon>Eukaryota</taxon>
        <taxon>Metazoa</taxon>
        <taxon>Ecdysozoa</taxon>
        <taxon>Arthropoda</taxon>
        <taxon>Chelicerata</taxon>
        <taxon>Arachnida</taxon>
        <taxon>Araneae</taxon>
        <taxon>Araneomorphae</taxon>
        <taxon>Entelegynae</taxon>
        <taxon>Araneoidea</taxon>
        <taxon>Araneidae</taxon>
        <taxon>Caerostris</taxon>
    </lineage>
</organism>
<dbReference type="InterPro" id="IPR023299">
    <property type="entry name" value="ATPase_P-typ_cyto_dom_N"/>
</dbReference>
<dbReference type="Proteomes" id="UP001054945">
    <property type="component" value="Unassembled WGS sequence"/>
</dbReference>
<keyword evidence="2" id="KW-1185">Reference proteome</keyword>
<accession>A0AAV4NJB1</accession>
<proteinExistence type="predicted"/>
<reference evidence="1 2" key="1">
    <citation type="submission" date="2021-06" db="EMBL/GenBank/DDBJ databases">
        <title>Caerostris extrusa draft genome.</title>
        <authorList>
            <person name="Kono N."/>
            <person name="Arakawa K."/>
        </authorList>
    </citation>
    <scope>NUCLEOTIDE SEQUENCE [LARGE SCALE GENOMIC DNA]</scope>
</reference>